<feature type="transmembrane region" description="Helical" evidence="2">
    <location>
        <begin position="101"/>
        <end position="120"/>
    </location>
</feature>
<dbReference type="EMBL" id="JBBWWR010000010">
    <property type="protein sequence ID" value="KAK8960532.1"/>
    <property type="molecule type" value="Genomic_DNA"/>
</dbReference>
<feature type="signal peptide" evidence="3">
    <location>
        <begin position="1"/>
        <end position="18"/>
    </location>
</feature>
<keyword evidence="2" id="KW-0812">Transmembrane</keyword>
<sequence>MQLVLTAMYLLAFPRIIASIFRSPCAENLKEILNPASSITLPKVISDYLTNMGAWIPNIKPGKATIEYLTKIQASICFLGGVLLSILATSSSMLDHNLRRVNENFSVGFTSVLIIVGLIIELRRSYQAYNVMPSLRKVLWRYDV</sequence>
<dbReference type="Gene3D" id="1.10.3370.10">
    <property type="entry name" value="SecY subunit domain"/>
    <property type="match status" value="1"/>
</dbReference>
<name>A0ABR2M9F5_9ASPA</name>
<reference evidence="4 5" key="1">
    <citation type="journal article" date="2022" name="Nat. Plants">
        <title>Genomes of leafy and leafless Platanthera orchids illuminate the evolution of mycoheterotrophy.</title>
        <authorList>
            <person name="Li M.H."/>
            <person name="Liu K.W."/>
            <person name="Li Z."/>
            <person name="Lu H.C."/>
            <person name="Ye Q.L."/>
            <person name="Zhang D."/>
            <person name="Wang J.Y."/>
            <person name="Li Y.F."/>
            <person name="Zhong Z.M."/>
            <person name="Liu X."/>
            <person name="Yu X."/>
            <person name="Liu D.K."/>
            <person name="Tu X.D."/>
            <person name="Liu B."/>
            <person name="Hao Y."/>
            <person name="Liao X.Y."/>
            <person name="Jiang Y.T."/>
            <person name="Sun W.H."/>
            <person name="Chen J."/>
            <person name="Chen Y.Q."/>
            <person name="Ai Y."/>
            <person name="Zhai J.W."/>
            <person name="Wu S.S."/>
            <person name="Zhou Z."/>
            <person name="Hsiao Y.Y."/>
            <person name="Wu W.L."/>
            <person name="Chen Y.Y."/>
            <person name="Lin Y.F."/>
            <person name="Hsu J.L."/>
            <person name="Li C.Y."/>
            <person name="Wang Z.W."/>
            <person name="Zhao X."/>
            <person name="Zhong W.Y."/>
            <person name="Ma X.K."/>
            <person name="Ma L."/>
            <person name="Huang J."/>
            <person name="Chen G.Z."/>
            <person name="Huang M.Z."/>
            <person name="Huang L."/>
            <person name="Peng D.H."/>
            <person name="Luo Y.B."/>
            <person name="Zou S.Q."/>
            <person name="Chen S.P."/>
            <person name="Lan S."/>
            <person name="Tsai W.C."/>
            <person name="Van de Peer Y."/>
            <person name="Liu Z.J."/>
        </authorList>
    </citation>
    <scope>NUCLEOTIDE SEQUENCE [LARGE SCALE GENOMIC DNA]</scope>
    <source>
        <strain evidence="4">Lor288</strain>
    </source>
</reference>
<dbReference type="SUPFAM" id="SSF103491">
    <property type="entry name" value="Preprotein translocase SecY subunit"/>
    <property type="match status" value="1"/>
</dbReference>
<gene>
    <name evidence="4" type="ORF">KSP40_PGU021819</name>
</gene>
<dbReference type="Proteomes" id="UP001412067">
    <property type="component" value="Unassembled WGS sequence"/>
</dbReference>
<dbReference type="InterPro" id="IPR023201">
    <property type="entry name" value="SecY_dom_sf"/>
</dbReference>
<comment type="caution">
    <text evidence="4">The sequence shown here is derived from an EMBL/GenBank/DDBJ whole genome shotgun (WGS) entry which is preliminary data.</text>
</comment>
<keyword evidence="2" id="KW-1133">Transmembrane helix</keyword>
<keyword evidence="5" id="KW-1185">Reference proteome</keyword>
<evidence type="ECO:0000256" key="2">
    <source>
        <dbReference type="SAM" id="Phobius"/>
    </source>
</evidence>
<keyword evidence="3" id="KW-0732">Signal</keyword>
<evidence type="ECO:0000256" key="3">
    <source>
        <dbReference type="SAM" id="SignalP"/>
    </source>
</evidence>
<organism evidence="4 5">
    <name type="scientific">Platanthera guangdongensis</name>
    <dbReference type="NCBI Taxonomy" id="2320717"/>
    <lineage>
        <taxon>Eukaryota</taxon>
        <taxon>Viridiplantae</taxon>
        <taxon>Streptophyta</taxon>
        <taxon>Embryophyta</taxon>
        <taxon>Tracheophyta</taxon>
        <taxon>Spermatophyta</taxon>
        <taxon>Magnoliopsida</taxon>
        <taxon>Liliopsida</taxon>
        <taxon>Asparagales</taxon>
        <taxon>Orchidaceae</taxon>
        <taxon>Orchidoideae</taxon>
        <taxon>Orchideae</taxon>
        <taxon>Orchidinae</taxon>
        <taxon>Platanthera</taxon>
    </lineage>
</organism>
<proteinExistence type="predicted"/>
<evidence type="ECO:0000313" key="4">
    <source>
        <dbReference type="EMBL" id="KAK8960532.1"/>
    </source>
</evidence>
<feature type="chain" id="PRO_5047247030" evidence="3">
    <location>
        <begin position="19"/>
        <end position="144"/>
    </location>
</feature>
<feature type="transmembrane region" description="Helical" evidence="2">
    <location>
        <begin position="72"/>
        <end position="89"/>
    </location>
</feature>
<dbReference type="Pfam" id="PF00344">
    <property type="entry name" value="SecY"/>
    <property type="match status" value="1"/>
</dbReference>
<accession>A0ABR2M9F5</accession>
<keyword evidence="2" id="KW-0472">Membrane</keyword>
<dbReference type="InterPro" id="IPR002208">
    <property type="entry name" value="SecY/SEC61-alpha"/>
</dbReference>
<protein>
    <submittedName>
        <fullName evidence="4">Uncharacterized protein</fullName>
    </submittedName>
</protein>
<evidence type="ECO:0000256" key="1">
    <source>
        <dbReference type="ARBA" id="ARBA00004454"/>
    </source>
</evidence>
<comment type="subcellular location">
    <subcellularLocation>
        <location evidence="1">Plastid</location>
        <location evidence="1">Chloroplast thylakoid membrane</location>
        <topology evidence="1">Multi-pass membrane protein</topology>
    </subcellularLocation>
</comment>
<evidence type="ECO:0000313" key="5">
    <source>
        <dbReference type="Proteomes" id="UP001412067"/>
    </source>
</evidence>